<sequence>MFPSDAAESPLLARSDRLIRLGAALPMLAFGVIAVTARLLDPSQTTFVVEMLTVTLCAQSLTWCGLVGVWRCAAWNSGVLFYIWFGGTMGVLTLLATAIPAVMPIPLLAPLVATFARWRAGRRARPAVEDVA</sequence>
<gene>
    <name evidence="2" type="ORF">V2S66_26120</name>
</gene>
<name>A0ABU7PHX6_9ACTN</name>
<comment type="caution">
    <text evidence="2">The sequence shown here is derived from an EMBL/GenBank/DDBJ whole genome shotgun (WGS) entry which is preliminary data.</text>
</comment>
<reference evidence="2 3" key="1">
    <citation type="submission" date="2023-12" db="EMBL/GenBank/DDBJ databases">
        <title>Streptomyces sp. V4-01.</title>
        <authorList>
            <person name="Somphong A."/>
            <person name="Phongsopitanun W."/>
        </authorList>
    </citation>
    <scope>NUCLEOTIDE SEQUENCE [LARGE SCALE GENOMIC DNA]</scope>
    <source>
        <strain evidence="2 3">V4-01</strain>
    </source>
</reference>
<keyword evidence="3" id="KW-1185">Reference proteome</keyword>
<organism evidence="2 3">
    <name type="scientific">Actinacidiphila polyblastidii</name>
    <dbReference type="NCBI Taxonomy" id="3110430"/>
    <lineage>
        <taxon>Bacteria</taxon>
        <taxon>Bacillati</taxon>
        <taxon>Actinomycetota</taxon>
        <taxon>Actinomycetes</taxon>
        <taxon>Kitasatosporales</taxon>
        <taxon>Streptomycetaceae</taxon>
        <taxon>Actinacidiphila</taxon>
    </lineage>
</organism>
<evidence type="ECO:0000256" key="1">
    <source>
        <dbReference type="SAM" id="Phobius"/>
    </source>
</evidence>
<dbReference type="RefSeq" id="WP_330799050.1">
    <property type="nucleotide sequence ID" value="NZ_JAZEWV010000029.1"/>
</dbReference>
<keyword evidence="1" id="KW-1133">Transmembrane helix</keyword>
<evidence type="ECO:0000313" key="2">
    <source>
        <dbReference type="EMBL" id="MEE4545432.1"/>
    </source>
</evidence>
<keyword evidence="1" id="KW-0812">Transmembrane</keyword>
<accession>A0ABU7PHX6</accession>
<keyword evidence="1" id="KW-0472">Membrane</keyword>
<feature type="transmembrane region" description="Helical" evidence="1">
    <location>
        <begin position="82"/>
        <end position="115"/>
    </location>
</feature>
<evidence type="ECO:0000313" key="3">
    <source>
        <dbReference type="Proteomes" id="UP001344658"/>
    </source>
</evidence>
<protein>
    <submittedName>
        <fullName evidence="2">Uncharacterized protein</fullName>
    </submittedName>
</protein>
<feature type="transmembrane region" description="Helical" evidence="1">
    <location>
        <begin position="47"/>
        <end position="70"/>
    </location>
</feature>
<dbReference type="EMBL" id="JAZEWV010000029">
    <property type="protein sequence ID" value="MEE4545432.1"/>
    <property type="molecule type" value="Genomic_DNA"/>
</dbReference>
<dbReference type="Proteomes" id="UP001344658">
    <property type="component" value="Unassembled WGS sequence"/>
</dbReference>
<proteinExistence type="predicted"/>
<feature type="transmembrane region" description="Helical" evidence="1">
    <location>
        <begin position="18"/>
        <end position="40"/>
    </location>
</feature>